<evidence type="ECO:0000256" key="13">
    <source>
        <dbReference type="ARBA" id="ARBA00057299"/>
    </source>
</evidence>
<protein>
    <submittedName>
        <fullName evidence="17">Carboxypeptidase B</fullName>
    </submittedName>
</protein>
<dbReference type="SUPFAM" id="SSF53187">
    <property type="entry name" value="Zn-dependent exopeptidases"/>
    <property type="match status" value="1"/>
</dbReference>
<dbReference type="eggNOG" id="KOG2650">
    <property type="taxonomic scope" value="Eukaryota"/>
</dbReference>
<dbReference type="SUPFAM" id="SSF54897">
    <property type="entry name" value="Protease propeptides/inhibitors"/>
    <property type="match status" value="1"/>
</dbReference>
<dbReference type="FunCoup" id="A0A067RD23">
    <property type="interactions" value="5"/>
</dbReference>
<keyword evidence="4" id="KW-0964">Secreted</keyword>
<dbReference type="PANTHER" id="PTHR11705:SF91">
    <property type="entry name" value="FI01817P-RELATED"/>
    <property type="match status" value="1"/>
</dbReference>
<evidence type="ECO:0000259" key="16">
    <source>
        <dbReference type="PROSITE" id="PS52035"/>
    </source>
</evidence>
<dbReference type="InterPro" id="IPR057246">
    <property type="entry name" value="CARBOXYPEPT_ZN_1"/>
</dbReference>
<name>A0A067RD23_ZOONE</name>
<proteinExistence type="inferred from homology"/>
<evidence type="ECO:0000256" key="6">
    <source>
        <dbReference type="ARBA" id="ARBA00022670"/>
    </source>
</evidence>
<evidence type="ECO:0000256" key="5">
    <source>
        <dbReference type="ARBA" id="ARBA00022645"/>
    </source>
</evidence>
<dbReference type="InterPro" id="IPR000834">
    <property type="entry name" value="Peptidase_M14"/>
</dbReference>
<dbReference type="OMA" id="APAIWID"/>
<dbReference type="InterPro" id="IPR003146">
    <property type="entry name" value="M14A_act_pep"/>
</dbReference>
<organism evidence="17 18">
    <name type="scientific">Zootermopsis nevadensis</name>
    <name type="common">Dampwood termite</name>
    <dbReference type="NCBI Taxonomy" id="136037"/>
    <lineage>
        <taxon>Eukaryota</taxon>
        <taxon>Metazoa</taxon>
        <taxon>Ecdysozoa</taxon>
        <taxon>Arthropoda</taxon>
        <taxon>Hexapoda</taxon>
        <taxon>Insecta</taxon>
        <taxon>Pterygota</taxon>
        <taxon>Neoptera</taxon>
        <taxon>Polyneoptera</taxon>
        <taxon>Dictyoptera</taxon>
        <taxon>Blattodea</taxon>
        <taxon>Blattoidea</taxon>
        <taxon>Termitoidae</taxon>
        <taxon>Termopsidae</taxon>
        <taxon>Zootermopsis</taxon>
    </lineage>
</organism>
<dbReference type="OrthoDB" id="3626597at2759"/>
<comment type="subcellular location">
    <subcellularLocation>
        <location evidence="2">Secreted</location>
    </subcellularLocation>
</comment>
<keyword evidence="11" id="KW-0482">Metalloprotease</keyword>
<reference evidence="17 18" key="1">
    <citation type="journal article" date="2014" name="Nat. Commun.">
        <title>Molecular traces of alternative social organization in a termite genome.</title>
        <authorList>
            <person name="Terrapon N."/>
            <person name="Li C."/>
            <person name="Robertson H.M."/>
            <person name="Ji L."/>
            <person name="Meng X."/>
            <person name="Booth W."/>
            <person name="Chen Z."/>
            <person name="Childers C.P."/>
            <person name="Glastad K.M."/>
            <person name="Gokhale K."/>
            <person name="Gowin J."/>
            <person name="Gronenberg W."/>
            <person name="Hermansen R.A."/>
            <person name="Hu H."/>
            <person name="Hunt B.G."/>
            <person name="Huylmans A.K."/>
            <person name="Khalil S.M."/>
            <person name="Mitchell R.D."/>
            <person name="Munoz-Torres M.C."/>
            <person name="Mustard J.A."/>
            <person name="Pan H."/>
            <person name="Reese J.T."/>
            <person name="Scharf M.E."/>
            <person name="Sun F."/>
            <person name="Vogel H."/>
            <person name="Xiao J."/>
            <person name="Yang W."/>
            <person name="Yang Z."/>
            <person name="Yang Z."/>
            <person name="Zhou J."/>
            <person name="Zhu J."/>
            <person name="Brent C.S."/>
            <person name="Elsik C.G."/>
            <person name="Goodisman M.A."/>
            <person name="Liberles D.A."/>
            <person name="Roe R.M."/>
            <person name="Vargo E.L."/>
            <person name="Vilcinskas A."/>
            <person name="Wang J."/>
            <person name="Bornberg-Bauer E."/>
            <person name="Korb J."/>
            <person name="Zhang G."/>
            <person name="Liebig J."/>
        </authorList>
    </citation>
    <scope>NUCLEOTIDE SEQUENCE [LARGE SCALE GENOMIC DNA]</scope>
    <source>
        <tissue evidence="17">Whole organism</tissue>
    </source>
</reference>
<evidence type="ECO:0000313" key="18">
    <source>
        <dbReference type="Proteomes" id="UP000027135"/>
    </source>
</evidence>
<evidence type="ECO:0000256" key="10">
    <source>
        <dbReference type="ARBA" id="ARBA00022833"/>
    </source>
</evidence>
<evidence type="ECO:0000256" key="1">
    <source>
        <dbReference type="ARBA" id="ARBA00001947"/>
    </source>
</evidence>
<evidence type="ECO:0000256" key="15">
    <source>
        <dbReference type="SAM" id="SignalP"/>
    </source>
</evidence>
<feature type="signal peptide" evidence="15">
    <location>
        <begin position="1"/>
        <end position="31"/>
    </location>
</feature>
<keyword evidence="18" id="KW-1185">Reference proteome</keyword>
<keyword evidence="10" id="KW-0862">Zinc</keyword>
<evidence type="ECO:0000256" key="2">
    <source>
        <dbReference type="ARBA" id="ARBA00004613"/>
    </source>
</evidence>
<evidence type="ECO:0000256" key="4">
    <source>
        <dbReference type="ARBA" id="ARBA00022525"/>
    </source>
</evidence>
<dbReference type="InParanoid" id="A0A067RD23"/>
<evidence type="ECO:0000256" key="14">
    <source>
        <dbReference type="PROSITE-ProRule" id="PRU01379"/>
    </source>
</evidence>
<dbReference type="GO" id="GO:0006508">
    <property type="term" value="P:proteolysis"/>
    <property type="evidence" value="ECO:0007669"/>
    <property type="project" value="UniProtKB-KW"/>
</dbReference>
<dbReference type="InterPro" id="IPR036990">
    <property type="entry name" value="M14A-like_propep"/>
</dbReference>
<dbReference type="GO" id="GO:0008270">
    <property type="term" value="F:zinc ion binding"/>
    <property type="evidence" value="ECO:0007669"/>
    <property type="project" value="InterPro"/>
</dbReference>
<evidence type="ECO:0000256" key="11">
    <source>
        <dbReference type="ARBA" id="ARBA00023049"/>
    </source>
</evidence>
<keyword evidence="9" id="KW-0378">Hydrolase</keyword>
<dbReference type="FunFam" id="3.40.630.10:FF:000040">
    <property type="entry name" value="zinc carboxypeptidase"/>
    <property type="match status" value="1"/>
</dbReference>
<feature type="active site" description="Proton donor/acceptor" evidence="14">
    <location>
        <position position="406"/>
    </location>
</feature>
<dbReference type="PROSITE" id="PS52035">
    <property type="entry name" value="PEPTIDASE_M14"/>
    <property type="match status" value="1"/>
</dbReference>
<dbReference type="EMBL" id="KK852544">
    <property type="protein sequence ID" value="KDR21622.1"/>
    <property type="molecule type" value="Genomic_DNA"/>
</dbReference>
<dbReference type="Proteomes" id="UP000027135">
    <property type="component" value="Unassembled WGS sequence"/>
</dbReference>
<dbReference type="PRINTS" id="PR00765">
    <property type="entry name" value="CRBOXYPTASEA"/>
</dbReference>
<dbReference type="AlphaFoldDB" id="A0A067RD23"/>
<dbReference type="SMART" id="SM00631">
    <property type="entry name" value="Zn_pept"/>
    <property type="match status" value="1"/>
</dbReference>
<evidence type="ECO:0000313" key="17">
    <source>
        <dbReference type="EMBL" id="KDR21622.1"/>
    </source>
</evidence>
<dbReference type="GO" id="GO:0005615">
    <property type="term" value="C:extracellular space"/>
    <property type="evidence" value="ECO:0007669"/>
    <property type="project" value="TreeGrafter"/>
</dbReference>
<evidence type="ECO:0000256" key="8">
    <source>
        <dbReference type="ARBA" id="ARBA00022729"/>
    </source>
</evidence>
<keyword evidence="5 17" id="KW-0121">Carboxypeptidase</keyword>
<keyword evidence="7" id="KW-0479">Metal-binding</keyword>
<keyword evidence="6" id="KW-0645">Protease</keyword>
<comment type="similarity">
    <text evidence="3 14">Belongs to the peptidase M14 family.</text>
</comment>
<evidence type="ECO:0000256" key="12">
    <source>
        <dbReference type="ARBA" id="ARBA00023157"/>
    </source>
</evidence>
<evidence type="ECO:0000256" key="9">
    <source>
        <dbReference type="ARBA" id="ARBA00022801"/>
    </source>
</evidence>
<evidence type="ECO:0000256" key="7">
    <source>
        <dbReference type="ARBA" id="ARBA00022723"/>
    </source>
</evidence>
<dbReference type="PROSITE" id="PS00132">
    <property type="entry name" value="CARBOXYPEPT_ZN_1"/>
    <property type="match status" value="1"/>
</dbReference>
<dbReference type="GO" id="GO:0004181">
    <property type="term" value="F:metallocarboxypeptidase activity"/>
    <property type="evidence" value="ECO:0007669"/>
    <property type="project" value="InterPro"/>
</dbReference>
<gene>
    <name evidence="17" type="ORF">L798_01857</name>
</gene>
<dbReference type="MEROPS" id="M14.A18"/>
<dbReference type="Gene3D" id="3.30.70.340">
    <property type="entry name" value="Metallocarboxypeptidase-like"/>
    <property type="match status" value="1"/>
</dbReference>
<accession>A0A067RD23</accession>
<keyword evidence="12" id="KW-1015">Disulfide bond</keyword>
<dbReference type="CDD" id="cd03860">
    <property type="entry name" value="M14_CP_A-B_like"/>
    <property type="match status" value="1"/>
</dbReference>
<comment type="function">
    <text evidence="13">Involved in the digestion of the blood meal.</text>
</comment>
<comment type="cofactor">
    <cofactor evidence="1">
        <name>Zn(2+)</name>
        <dbReference type="ChEBI" id="CHEBI:29105"/>
    </cofactor>
</comment>
<dbReference type="Gene3D" id="3.40.630.10">
    <property type="entry name" value="Zn peptidases"/>
    <property type="match status" value="1"/>
</dbReference>
<sequence length="444" mass="48784">MASIRDPTAETTRSVMKSLLLLCFALAPLRADDGATSPEPADEARISYEGAQLLKVTAPSEEKEVALRTLQDMEGVDTWLRLATNSSTVDVMVRPENADKVKEFLDGSGLTFDVIIDNLQAAIDTENPTMTTDEMEELEGRKGHRMTWQSYHRLADIYGYLDYLAQTYPQLVTIQTIGNSIEGRPLKVLKISSGRPGSPAIWIDGGIHAREWIAPASVTYIINELIENRDAHGESVKDVDWYILPVVNPDGYEYSHRIDRLWRKNRRGSGYCAGIDLNRNFGYKWGGAGSSREPCKEIFAGSSAFSEPETAALSKFVSSHTGTLKAYVTFHSYGQYILHPWGYAVGYPHDHADLSRVGQKIASAMYQAGGASYKVGGAAATLYPASGGSDDWAKGAAGIKYSYTIELRDRGYFGFILPVQYIIPTGRESLAAVKVLADEIANGR</sequence>
<dbReference type="PANTHER" id="PTHR11705">
    <property type="entry name" value="PROTEASE FAMILY M14 CARBOXYPEPTIDASE A,B"/>
    <property type="match status" value="1"/>
</dbReference>
<dbReference type="Pfam" id="PF02244">
    <property type="entry name" value="Propep_M14"/>
    <property type="match status" value="1"/>
</dbReference>
<feature type="domain" description="Peptidase M14" evidence="16">
    <location>
        <begin position="150"/>
        <end position="440"/>
    </location>
</feature>
<dbReference type="Pfam" id="PF00246">
    <property type="entry name" value="Peptidase_M14"/>
    <property type="match status" value="1"/>
</dbReference>
<keyword evidence="8 15" id="KW-0732">Signal</keyword>
<evidence type="ECO:0000256" key="3">
    <source>
        <dbReference type="ARBA" id="ARBA00005988"/>
    </source>
</evidence>
<feature type="chain" id="PRO_5001645006" evidence="15">
    <location>
        <begin position="32"/>
        <end position="444"/>
    </location>
</feature>